<feature type="transmembrane region" description="Helical" evidence="6">
    <location>
        <begin position="100"/>
        <end position="117"/>
    </location>
</feature>
<protein>
    <submittedName>
        <fullName evidence="8">MFS transporter</fullName>
    </submittedName>
</protein>
<keyword evidence="2" id="KW-1003">Cell membrane</keyword>
<evidence type="ECO:0000256" key="2">
    <source>
        <dbReference type="ARBA" id="ARBA00022475"/>
    </source>
</evidence>
<dbReference type="PROSITE" id="PS50850">
    <property type="entry name" value="MFS"/>
    <property type="match status" value="1"/>
</dbReference>
<feature type="transmembrane region" description="Helical" evidence="6">
    <location>
        <begin position="67"/>
        <end position="88"/>
    </location>
</feature>
<dbReference type="AlphaFoldDB" id="A0A7X6I6V9"/>
<feature type="transmembrane region" description="Helical" evidence="6">
    <location>
        <begin position="323"/>
        <end position="345"/>
    </location>
</feature>
<reference evidence="8 9" key="1">
    <citation type="journal article" date="2020" name="Nature">
        <title>Bacterial chemolithoautotrophy via manganese oxidation.</title>
        <authorList>
            <person name="Yu H."/>
            <person name="Leadbetter J.R."/>
        </authorList>
    </citation>
    <scope>NUCLEOTIDE SEQUENCE [LARGE SCALE GENOMIC DNA]</scope>
    <source>
        <strain evidence="8 9">RBP-1</strain>
    </source>
</reference>
<dbReference type="Proteomes" id="UP000521868">
    <property type="component" value="Unassembled WGS sequence"/>
</dbReference>
<dbReference type="InterPro" id="IPR011701">
    <property type="entry name" value="MFS"/>
</dbReference>
<feature type="transmembrane region" description="Helical" evidence="6">
    <location>
        <begin position="186"/>
        <end position="207"/>
    </location>
</feature>
<dbReference type="InterPro" id="IPR020846">
    <property type="entry name" value="MFS_dom"/>
</dbReference>
<evidence type="ECO:0000313" key="9">
    <source>
        <dbReference type="Proteomes" id="UP000521868"/>
    </source>
</evidence>
<name>A0A7X6I6V9_9BURK</name>
<keyword evidence="4 6" id="KW-1133">Transmembrane helix</keyword>
<proteinExistence type="predicted"/>
<evidence type="ECO:0000256" key="3">
    <source>
        <dbReference type="ARBA" id="ARBA00022692"/>
    </source>
</evidence>
<dbReference type="SUPFAM" id="SSF103473">
    <property type="entry name" value="MFS general substrate transporter"/>
    <property type="match status" value="1"/>
</dbReference>
<dbReference type="GO" id="GO:0022857">
    <property type="term" value="F:transmembrane transporter activity"/>
    <property type="evidence" value="ECO:0007669"/>
    <property type="project" value="InterPro"/>
</dbReference>
<keyword evidence="9" id="KW-1185">Reference proteome</keyword>
<dbReference type="PANTHER" id="PTHR23513:SF6">
    <property type="entry name" value="MAJOR FACILITATOR SUPERFAMILY ASSOCIATED DOMAIN-CONTAINING PROTEIN"/>
    <property type="match status" value="1"/>
</dbReference>
<feature type="transmembrane region" description="Helical" evidence="6">
    <location>
        <begin position="236"/>
        <end position="255"/>
    </location>
</feature>
<evidence type="ECO:0000259" key="7">
    <source>
        <dbReference type="PROSITE" id="PS50850"/>
    </source>
</evidence>
<feature type="transmembrane region" description="Helical" evidence="6">
    <location>
        <begin position="299"/>
        <end position="317"/>
    </location>
</feature>
<comment type="caution">
    <text evidence="8">The sequence shown here is derived from an EMBL/GenBank/DDBJ whole genome shotgun (WGS) entry which is preliminary data.</text>
</comment>
<feature type="transmembrane region" description="Helical" evidence="6">
    <location>
        <begin position="382"/>
        <end position="403"/>
    </location>
</feature>
<accession>A0A7X6I6V9</accession>
<feature type="transmembrane region" description="Helical" evidence="6">
    <location>
        <begin position="267"/>
        <end position="287"/>
    </location>
</feature>
<dbReference type="EMBL" id="VTOX01000003">
    <property type="protein sequence ID" value="NKE66519.1"/>
    <property type="molecule type" value="Genomic_DNA"/>
</dbReference>
<feature type="transmembrane region" description="Helical" evidence="6">
    <location>
        <begin position="123"/>
        <end position="146"/>
    </location>
</feature>
<feature type="domain" description="Major facilitator superfamily (MFS) profile" evidence="7">
    <location>
        <begin position="20"/>
        <end position="414"/>
    </location>
</feature>
<evidence type="ECO:0000256" key="5">
    <source>
        <dbReference type="ARBA" id="ARBA00023136"/>
    </source>
</evidence>
<dbReference type="Gene3D" id="1.20.1250.20">
    <property type="entry name" value="MFS general substrate transporter like domains"/>
    <property type="match status" value="1"/>
</dbReference>
<dbReference type="GO" id="GO:0005886">
    <property type="term" value="C:plasma membrane"/>
    <property type="evidence" value="ECO:0007669"/>
    <property type="project" value="UniProtKB-SubCell"/>
</dbReference>
<feature type="transmembrane region" description="Helical" evidence="6">
    <location>
        <begin position="35"/>
        <end position="55"/>
    </location>
</feature>
<comment type="subcellular location">
    <subcellularLocation>
        <location evidence="1">Cell membrane</location>
        <topology evidence="1">Multi-pass membrane protein</topology>
    </subcellularLocation>
</comment>
<keyword evidence="5 6" id="KW-0472">Membrane</keyword>
<dbReference type="Pfam" id="PF07690">
    <property type="entry name" value="MFS_1"/>
    <property type="match status" value="1"/>
</dbReference>
<evidence type="ECO:0000256" key="4">
    <source>
        <dbReference type="ARBA" id="ARBA00022989"/>
    </source>
</evidence>
<sequence>MSDESFAAFHAWAGTSCHLYTPAVPFREAVHAVPFRLICLLVLGHIAFAGNRFTLTLQAVALDASPFAIGLLMSLLMVVPMVLSIHMGRWADRLGFARPAAVGLASLALGSLISAGLRTMPALYVASVLIGTGYTLAHVAVQNAVGQLTPARQLTHSFSVLAMGFSISGMSGPLVAGFVIDQLGYAAAFLAMLAFAAVSFGLLWPFLRAGARAPVAGLPATPGPVLDLLRHPPLRAVLIVSGLLTMAWDMFQFLAPLQGARAGLSATLTGTLMGAFGAGTFAIRLLLPIIHARMSEWRIMSWALFVAAVCYTVFPLAGTFPLMVAAAFAMGLSVGCGTPMAMSLLHLTAPPARAGEAVGMRTSIVSASQTFFPLVFGALGSAVGVGAVFWAGATVLASGGAFARKRSAFAVERS</sequence>
<dbReference type="PANTHER" id="PTHR23513">
    <property type="entry name" value="INTEGRAL MEMBRANE EFFLUX PROTEIN-RELATED"/>
    <property type="match status" value="1"/>
</dbReference>
<gene>
    <name evidence="8" type="ORF">RAMLITH_11860</name>
</gene>
<evidence type="ECO:0000256" key="1">
    <source>
        <dbReference type="ARBA" id="ARBA00004651"/>
    </source>
</evidence>
<dbReference type="InterPro" id="IPR036259">
    <property type="entry name" value="MFS_trans_sf"/>
</dbReference>
<feature type="transmembrane region" description="Helical" evidence="6">
    <location>
        <begin position="158"/>
        <end position="180"/>
    </location>
</feature>
<keyword evidence="3 6" id="KW-0812">Transmembrane</keyword>
<evidence type="ECO:0000256" key="6">
    <source>
        <dbReference type="SAM" id="Phobius"/>
    </source>
</evidence>
<evidence type="ECO:0000313" key="8">
    <source>
        <dbReference type="EMBL" id="NKE66519.1"/>
    </source>
</evidence>
<organism evidence="8 9">
    <name type="scientific">Ramlibacter lithotrophicus</name>
    <dbReference type="NCBI Taxonomy" id="2606681"/>
    <lineage>
        <taxon>Bacteria</taxon>
        <taxon>Pseudomonadati</taxon>
        <taxon>Pseudomonadota</taxon>
        <taxon>Betaproteobacteria</taxon>
        <taxon>Burkholderiales</taxon>
        <taxon>Comamonadaceae</taxon>
        <taxon>Ramlibacter</taxon>
    </lineage>
</organism>